<sequence length="184" mass="20649">MALRERVKKDGWHPKSSETLTRVDFLEGVLRLCEKSYPVLQRHLALKRTWTECFLRVIPRKFMADPNGFRRTKLYTPPTTATFQQYKARHPPALSDGIVVSSSPRPGHPRPAPLWQQQRRPPPAVPACGVCPLPWRGLVGSSWRGLVGSSRRGLVGSLAKSTCSGDARHERAKGPLLSPPPHYF</sequence>
<feature type="region of interest" description="Disordered" evidence="1">
    <location>
        <begin position="162"/>
        <end position="184"/>
    </location>
</feature>
<comment type="caution">
    <text evidence="2">The sequence shown here is derived from an EMBL/GenBank/DDBJ whole genome shotgun (WGS) entry which is preliminary data.</text>
</comment>
<proteinExistence type="predicted"/>
<dbReference type="Proteomes" id="UP001190700">
    <property type="component" value="Unassembled WGS sequence"/>
</dbReference>
<reference evidence="2 3" key="1">
    <citation type="journal article" date="2015" name="Genome Biol. Evol.">
        <title>Comparative Genomics of a Bacterivorous Green Alga Reveals Evolutionary Causalities and Consequences of Phago-Mixotrophic Mode of Nutrition.</title>
        <authorList>
            <person name="Burns J.A."/>
            <person name="Paasch A."/>
            <person name="Narechania A."/>
            <person name="Kim E."/>
        </authorList>
    </citation>
    <scope>NUCLEOTIDE SEQUENCE [LARGE SCALE GENOMIC DNA]</scope>
    <source>
        <strain evidence="2 3">PLY_AMNH</strain>
    </source>
</reference>
<accession>A0AAE0CHC4</accession>
<protein>
    <submittedName>
        <fullName evidence="2">Uncharacterized protein</fullName>
    </submittedName>
</protein>
<organism evidence="2 3">
    <name type="scientific">Cymbomonas tetramitiformis</name>
    <dbReference type="NCBI Taxonomy" id="36881"/>
    <lineage>
        <taxon>Eukaryota</taxon>
        <taxon>Viridiplantae</taxon>
        <taxon>Chlorophyta</taxon>
        <taxon>Pyramimonadophyceae</taxon>
        <taxon>Pyramimonadales</taxon>
        <taxon>Pyramimonadaceae</taxon>
        <taxon>Cymbomonas</taxon>
    </lineage>
</organism>
<evidence type="ECO:0000313" key="2">
    <source>
        <dbReference type="EMBL" id="KAK3254359.1"/>
    </source>
</evidence>
<name>A0AAE0CHC4_9CHLO</name>
<evidence type="ECO:0000256" key="1">
    <source>
        <dbReference type="SAM" id="MobiDB-lite"/>
    </source>
</evidence>
<gene>
    <name evidence="2" type="ORF">CYMTET_36428</name>
</gene>
<keyword evidence="3" id="KW-1185">Reference proteome</keyword>
<dbReference type="EMBL" id="LGRX02023691">
    <property type="protein sequence ID" value="KAK3254359.1"/>
    <property type="molecule type" value="Genomic_DNA"/>
</dbReference>
<dbReference type="AlphaFoldDB" id="A0AAE0CHC4"/>
<evidence type="ECO:0000313" key="3">
    <source>
        <dbReference type="Proteomes" id="UP001190700"/>
    </source>
</evidence>